<feature type="compositionally biased region" description="Basic and acidic residues" evidence="1">
    <location>
        <begin position="28"/>
        <end position="37"/>
    </location>
</feature>
<comment type="caution">
    <text evidence="2">The sequence shown here is derived from an EMBL/GenBank/DDBJ whole genome shotgun (WGS) entry which is preliminary data.</text>
</comment>
<reference evidence="2" key="1">
    <citation type="submission" date="2019-08" db="EMBL/GenBank/DDBJ databases">
        <title>The improved chromosome-level genome for the pearl oyster Pinctada fucata martensii using PacBio sequencing and Hi-C.</title>
        <authorList>
            <person name="Zheng Z."/>
        </authorList>
    </citation>
    <scope>NUCLEOTIDE SEQUENCE</scope>
    <source>
        <strain evidence="2">ZZ-2019</strain>
        <tissue evidence="2">Adductor muscle</tissue>
    </source>
</reference>
<evidence type="ECO:0000256" key="1">
    <source>
        <dbReference type="SAM" id="MobiDB-lite"/>
    </source>
</evidence>
<protein>
    <submittedName>
        <fullName evidence="2">Uncharacterized protein</fullName>
    </submittedName>
</protein>
<evidence type="ECO:0000313" key="3">
    <source>
        <dbReference type="Proteomes" id="UP001186944"/>
    </source>
</evidence>
<evidence type="ECO:0000313" key="2">
    <source>
        <dbReference type="EMBL" id="KAK3090312.1"/>
    </source>
</evidence>
<dbReference type="Proteomes" id="UP001186944">
    <property type="component" value="Unassembled WGS sequence"/>
</dbReference>
<keyword evidence="3" id="KW-1185">Reference proteome</keyword>
<sequence>MSKESLVFTRYGQLKFMIKQATTDQVLEDSRPPEHKHSVANKGVDNAFNHSTSESALQHRGHSNARERYSEPGRSKGLLSACKKFAGNADDVVNNGAPRDVNTMHKAEIEDDIEQLKHHLHMYDSKFLRAHNRLAKLKQDYQISKGSIFITRYGLLKGMIKVVTQDTSLKPD</sequence>
<dbReference type="EMBL" id="VSWD01000010">
    <property type="protein sequence ID" value="KAK3090312.1"/>
    <property type="molecule type" value="Genomic_DNA"/>
</dbReference>
<feature type="region of interest" description="Disordered" evidence="1">
    <location>
        <begin position="25"/>
        <end position="74"/>
    </location>
</feature>
<proteinExistence type="predicted"/>
<dbReference type="AlphaFoldDB" id="A0AA89C139"/>
<gene>
    <name evidence="2" type="ORF">FSP39_010847</name>
</gene>
<organism evidence="2 3">
    <name type="scientific">Pinctada imbricata</name>
    <name type="common">Atlantic pearl-oyster</name>
    <name type="synonym">Pinctada martensii</name>
    <dbReference type="NCBI Taxonomy" id="66713"/>
    <lineage>
        <taxon>Eukaryota</taxon>
        <taxon>Metazoa</taxon>
        <taxon>Spiralia</taxon>
        <taxon>Lophotrochozoa</taxon>
        <taxon>Mollusca</taxon>
        <taxon>Bivalvia</taxon>
        <taxon>Autobranchia</taxon>
        <taxon>Pteriomorphia</taxon>
        <taxon>Pterioida</taxon>
        <taxon>Pterioidea</taxon>
        <taxon>Pteriidae</taxon>
        <taxon>Pinctada</taxon>
    </lineage>
</organism>
<feature type="compositionally biased region" description="Basic and acidic residues" evidence="1">
    <location>
        <begin position="64"/>
        <end position="74"/>
    </location>
</feature>
<accession>A0AA89C139</accession>
<name>A0AA89C139_PINIB</name>